<proteinExistence type="predicted"/>
<dbReference type="PROSITE" id="PS50110">
    <property type="entry name" value="RESPONSE_REGULATORY"/>
    <property type="match status" value="1"/>
</dbReference>
<dbReference type="Gene3D" id="3.40.50.2300">
    <property type="match status" value="1"/>
</dbReference>
<dbReference type="Pfam" id="PF00072">
    <property type="entry name" value="Response_reg"/>
    <property type="match status" value="1"/>
</dbReference>
<evidence type="ECO:0000256" key="2">
    <source>
        <dbReference type="PROSITE-ProRule" id="PRU00169"/>
    </source>
</evidence>
<reference evidence="5 6" key="1">
    <citation type="journal article" date="2021" name="Nat. Plants">
        <title>The Taxus genome provides insights into paclitaxel biosynthesis.</title>
        <authorList>
            <person name="Xiong X."/>
            <person name="Gou J."/>
            <person name="Liao Q."/>
            <person name="Li Y."/>
            <person name="Zhou Q."/>
            <person name="Bi G."/>
            <person name="Li C."/>
            <person name="Du R."/>
            <person name="Wang X."/>
            <person name="Sun T."/>
            <person name="Guo L."/>
            <person name="Liang H."/>
            <person name="Lu P."/>
            <person name="Wu Y."/>
            <person name="Zhang Z."/>
            <person name="Ro D.K."/>
            <person name="Shang Y."/>
            <person name="Huang S."/>
            <person name="Yan J."/>
        </authorList>
    </citation>
    <scope>NUCLEOTIDE SEQUENCE [LARGE SCALE GENOMIC DNA]</scope>
    <source>
        <strain evidence="5">Ta-2019</strain>
    </source>
</reference>
<dbReference type="EMBL" id="JAHRHJ020000010">
    <property type="protein sequence ID" value="KAH9298669.1"/>
    <property type="molecule type" value="Genomic_DNA"/>
</dbReference>
<evidence type="ECO:0000256" key="3">
    <source>
        <dbReference type="SAM" id="MobiDB-lite"/>
    </source>
</evidence>
<evidence type="ECO:0000259" key="4">
    <source>
        <dbReference type="PROSITE" id="PS50110"/>
    </source>
</evidence>
<dbReference type="AlphaFoldDB" id="A0AA38CKS8"/>
<dbReference type="SMART" id="SM00448">
    <property type="entry name" value="REC"/>
    <property type="match status" value="1"/>
</dbReference>
<dbReference type="SUPFAM" id="SSF52172">
    <property type="entry name" value="CheY-like"/>
    <property type="match status" value="1"/>
</dbReference>
<comment type="caution">
    <text evidence="2">Lacks conserved residue(s) required for the propagation of feature annotation.</text>
</comment>
<dbReference type="PANTHER" id="PTHR43874:SF125">
    <property type="entry name" value="TWO-COMPONENT RESPONSE REGULATOR-LIKE APRR7"/>
    <property type="match status" value="1"/>
</dbReference>
<protein>
    <recommendedName>
        <fullName evidence="4">Response regulatory domain-containing protein</fullName>
    </recommendedName>
</protein>
<sequence>MHKRETDKFSGFAAAVESTPPQSESDGSNASNAIFRSGLVLSNYEIDTLCITKQGIRIRTPPRVKRTAFVQEIRLGVEQGHCKVELIGKDKDSKKYKQQFSEKNNLEKTNTVFRDINGGDGHRPEVDLVVGGQFQQKEQHQRLRICWERILPQRCLRVLLVEDDDSTRQVVSALLRHCGYEVTSVANGLEAWDLLEDPSNHFNLVLTEVEMPYLSGISLLSKIMSHQIYRNIPVIMMSSLDSMSVIFKCLTMGAVDFLIKPVRKNELKNIWKHIWKRRQNSNINGYVSCSNTQDQKSVRLEREFASGIKTDSNEESNNVVGATKPGKDMRLEREINAGNNTCNDKSENAGSDKGSDKQARNGHPEQRGEYELDQNHIITTSAFTIKQKEEQYQKELMHLVGTSGDGSDQKLADCEMGQNMEFVFQEISPDPQHIQRKKIVCEQSCAERKDLPSHDHVDSRKGNAIVTTCGIECAEPRREAIDLIGSIARKSEWRNVQEKTCRTEVVDNEENNMHGKDETISDSNFSPLLELTLKRPISISEGGVLENCRILKPSVGSAFSRYNTKCSHIEHPSGGSFPLNTQTVPKDYAHSCTLGNLGTEHTMSPHLVLPFERVNNSEQGGYHVAIPSAKQPQISHRNNNQEDMSSAAGSLGHNIPIVLPIKDEMMSTVCVPSHMEILMPVPIAYSAMPTYYGAAFHAMIYSQPSALLKIPTKDNETQRQDEYDVSFCNEQHVMSSQAPQPSQHDNHRYHYHIQHPHNCCKSHKSPHKHAKQDELTMNNSGMLKAPTYGLSSMVDYTLDGHHGEVGSSGTGSINKASSITNNQSNGKNDHYHHYNHSLKQRCHEQQHSKVDEQIMNESGMTALVCSSCNNGQSGSINGNEILNANRHGCNNRINENTDYGNGQTCATVIPMRNGENGVVNGVTSGGGVDQNRYSQREAALTKFRLKRKERCFEKK</sequence>
<feature type="compositionally biased region" description="Polar residues" evidence="3">
    <location>
        <begin position="19"/>
        <end position="30"/>
    </location>
</feature>
<evidence type="ECO:0000313" key="5">
    <source>
        <dbReference type="EMBL" id="KAH9298669.1"/>
    </source>
</evidence>
<keyword evidence="1" id="KW-0902">Two-component regulatory system</keyword>
<dbReference type="InterPro" id="IPR001789">
    <property type="entry name" value="Sig_transdc_resp-reg_receiver"/>
</dbReference>
<feature type="non-terminal residue" evidence="5">
    <location>
        <position position="1"/>
    </location>
</feature>
<dbReference type="GO" id="GO:0000160">
    <property type="term" value="P:phosphorelay signal transduction system"/>
    <property type="evidence" value="ECO:0007669"/>
    <property type="project" value="UniProtKB-KW"/>
</dbReference>
<dbReference type="Proteomes" id="UP000824469">
    <property type="component" value="Unassembled WGS sequence"/>
</dbReference>
<feature type="region of interest" description="Disordered" evidence="3">
    <location>
        <begin position="305"/>
        <end position="375"/>
    </location>
</feature>
<feature type="compositionally biased region" description="Basic and acidic residues" evidence="3">
    <location>
        <begin position="353"/>
        <end position="374"/>
    </location>
</feature>
<gene>
    <name evidence="5" type="ORF">KI387_030351</name>
</gene>
<evidence type="ECO:0000256" key="1">
    <source>
        <dbReference type="ARBA" id="ARBA00023012"/>
    </source>
</evidence>
<feature type="region of interest" description="Disordered" evidence="3">
    <location>
        <begin position="1"/>
        <end position="30"/>
    </location>
</feature>
<dbReference type="PANTHER" id="PTHR43874">
    <property type="entry name" value="TWO-COMPONENT RESPONSE REGULATOR"/>
    <property type="match status" value="1"/>
</dbReference>
<feature type="compositionally biased region" description="Basic and acidic residues" evidence="3">
    <location>
        <begin position="325"/>
        <end position="335"/>
    </location>
</feature>
<comment type="caution">
    <text evidence="5">The sequence shown here is derived from an EMBL/GenBank/DDBJ whole genome shotgun (WGS) entry which is preliminary data.</text>
</comment>
<organism evidence="5 6">
    <name type="scientific">Taxus chinensis</name>
    <name type="common">Chinese yew</name>
    <name type="synonym">Taxus wallichiana var. chinensis</name>
    <dbReference type="NCBI Taxonomy" id="29808"/>
    <lineage>
        <taxon>Eukaryota</taxon>
        <taxon>Viridiplantae</taxon>
        <taxon>Streptophyta</taxon>
        <taxon>Embryophyta</taxon>
        <taxon>Tracheophyta</taxon>
        <taxon>Spermatophyta</taxon>
        <taxon>Pinopsida</taxon>
        <taxon>Pinidae</taxon>
        <taxon>Conifers II</taxon>
        <taxon>Cupressales</taxon>
        <taxon>Taxaceae</taxon>
        <taxon>Taxus</taxon>
    </lineage>
</organism>
<keyword evidence="6" id="KW-1185">Reference proteome</keyword>
<dbReference type="GO" id="GO:0009736">
    <property type="term" value="P:cytokinin-activated signaling pathway"/>
    <property type="evidence" value="ECO:0007669"/>
    <property type="project" value="InterPro"/>
</dbReference>
<accession>A0AA38CKS8</accession>
<evidence type="ECO:0000313" key="6">
    <source>
        <dbReference type="Proteomes" id="UP000824469"/>
    </source>
</evidence>
<dbReference type="InterPro" id="IPR011006">
    <property type="entry name" value="CheY-like_superfamily"/>
</dbReference>
<name>A0AA38CKS8_TAXCH</name>
<dbReference type="InterPro" id="IPR045279">
    <property type="entry name" value="ARR-like"/>
</dbReference>
<feature type="domain" description="Response regulatory" evidence="4">
    <location>
        <begin position="157"/>
        <end position="275"/>
    </location>
</feature>